<dbReference type="GO" id="GO:0009252">
    <property type="term" value="P:peptidoglycan biosynthetic process"/>
    <property type="evidence" value="ECO:0007669"/>
    <property type="project" value="UniProtKB-UniRule"/>
</dbReference>
<evidence type="ECO:0000256" key="6">
    <source>
        <dbReference type="ARBA" id="ARBA00022840"/>
    </source>
</evidence>
<reference evidence="11" key="1">
    <citation type="journal article" date="2022" name="Int. J. Syst. Evol. Microbiol.">
        <title>Granulimonas faecalis gen. nov., sp. nov., and Leptogranulimonas caecicola gen. nov., sp. nov., novel lactate-producing Atopobiaceae bacteria isolated from mouse intestines, and an emended description of the family Atopobiaceae.</title>
        <authorList>
            <person name="Morinaga K."/>
            <person name="Kusada H."/>
            <person name="Sakamoto S."/>
            <person name="Murakami T."/>
            <person name="Toyoda A."/>
            <person name="Mori H."/>
            <person name="Meng X.Y."/>
            <person name="Takashino M."/>
            <person name="Murotomi K."/>
            <person name="Tamaki H."/>
        </authorList>
    </citation>
    <scope>NUCLEOTIDE SEQUENCE</scope>
    <source>
        <strain evidence="11">OPF53</strain>
    </source>
</reference>
<keyword evidence="7 8" id="KW-0961">Cell wall biogenesis/degradation</keyword>
<proteinExistence type="inferred from homology"/>
<dbReference type="NCBIfam" id="TIGR01087">
    <property type="entry name" value="murD"/>
    <property type="match status" value="1"/>
</dbReference>
<evidence type="ECO:0000313" key="11">
    <source>
        <dbReference type="EMBL" id="GJM55501.1"/>
    </source>
</evidence>
<evidence type="ECO:0000256" key="8">
    <source>
        <dbReference type="RuleBase" id="RU003664"/>
    </source>
</evidence>
<name>A0AAV5B3W8_9ACTN</name>
<keyword evidence="7 8" id="KW-0132">Cell division</keyword>
<dbReference type="GO" id="GO:0008360">
    <property type="term" value="P:regulation of cell shape"/>
    <property type="evidence" value="ECO:0007669"/>
    <property type="project" value="UniProtKB-KW"/>
</dbReference>
<organism evidence="11 12">
    <name type="scientific">Granulimonas faecalis</name>
    <dbReference type="NCBI Taxonomy" id="2894155"/>
    <lineage>
        <taxon>Bacteria</taxon>
        <taxon>Bacillati</taxon>
        <taxon>Actinomycetota</taxon>
        <taxon>Coriobacteriia</taxon>
        <taxon>Coriobacteriales</taxon>
        <taxon>Kribbibacteriaceae</taxon>
        <taxon>Granulimonas</taxon>
    </lineage>
</organism>
<feature type="domain" description="Mur ligase central" evidence="10">
    <location>
        <begin position="123"/>
        <end position="307"/>
    </location>
</feature>
<dbReference type="Pfam" id="PF02875">
    <property type="entry name" value="Mur_ligase_C"/>
    <property type="match status" value="1"/>
</dbReference>
<evidence type="ECO:0000256" key="7">
    <source>
        <dbReference type="HAMAP-Rule" id="MF_00639"/>
    </source>
</evidence>
<dbReference type="GO" id="GO:0005524">
    <property type="term" value="F:ATP binding"/>
    <property type="evidence" value="ECO:0007669"/>
    <property type="project" value="UniProtKB-UniRule"/>
</dbReference>
<sequence>MDNVRPDALGDVLVLGLGHTGQAVARYLLHLADDPATAARVGSVTVVGGAKSSDGPAARALRAAGAAVTVGEDSVEGSYDLCVASPGISEFSDLFAAGRAASGAVVGEPELVWRESPERWIAITGTNGKTTTTSLATALLTGAGIDAVSVGNIGTNLADALDAGRPAGRWYVTELSSFQLATTERLHPRVACLLNVTPDHLEWHRTFDGYVAAKERVFANLDPSDLAVLVVDDPVCARVADGLEARGLTVCRVSVEGVPDAPCRAYLDGDTLTVDLPDGTHRLADFSAMALEGPHNAANALVASACALFAGAPDDAVTAGLVAFGPLEHRIEPVRTVDGVRYVNDSKATNTDAAVTAVGAFAPGTVVCLVGGHDKGGDLADFCRAMGGACRAVVAYGEARARMGGALEEAGVPVTYAPHMAEALEAARALVRPGDVVLLSPACSSFDEFSGYEERGRAFKDLVRALVPEGGRR</sequence>
<evidence type="ECO:0000256" key="4">
    <source>
        <dbReference type="ARBA" id="ARBA00022598"/>
    </source>
</evidence>
<keyword evidence="7 8" id="KW-0131">Cell cycle</keyword>
<dbReference type="GO" id="GO:0051301">
    <property type="term" value="P:cell division"/>
    <property type="evidence" value="ECO:0007669"/>
    <property type="project" value="UniProtKB-KW"/>
</dbReference>
<dbReference type="RefSeq" id="WP_135977221.1">
    <property type="nucleotide sequence ID" value="NZ_BQKC01000001.1"/>
</dbReference>
<keyword evidence="6 7" id="KW-0067">ATP-binding</keyword>
<dbReference type="InterPro" id="IPR013221">
    <property type="entry name" value="Mur_ligase_cen"/>
</dbReference>
<dbReference type="InterPro" id="IPR036615">
    <property type="entry name" value="Mur_ligase_C_dom_sf"/>
</dbReference>
<dbReference type="InterPro" id="IPR036565">
    <property type="entry name" value="Mur-like_cat_sf"/>
</dbReference>
<evidence type="ECO:0000256" key="2">
    <source>
        <dbReference type="ARBA" id="ARBA00004752"/>
    </source>
</evidence>
<evidence type="ECO:0000256" key="5">
    <source>
        <dbReference type="ARBA" id="ARBA00022741"/>
    </source>
</evidence>
<dbReference type="Gene3D" id="3.40.50.720">
    <property type="entry name" value="NAD(P)-binding Rossmann-like Domain"/>
    <property type="match status" value="1"/>
</dbReference>
<keyword evidence="4 7" id="KW-0436">Ligase</keyword>
<comment type="catalytic activity">
    <reaction evidence="7 8">
        <text>UDP-N-acetyl-alpha-D-muramoyl-L-alanine + D-glutamate + ATP = UDP-N-acetyl-alpha-D-muramoyl-L-alanyl-D-glutamate + ADP + phosphate + H(+)</text>
        <dbReference type="Rhea" id="RHEA:16429"/>
        <dbReference type="ChEBI" id="CHEBI:15378"/>
        <dbReference type="ChEBI" id="CHEBI:29986"/>
        <dbReference type="ChEBI" id="CHEBI:30616"/>
        <dbReference type="ChEBI" id="CHEBI:43474"/>
        <dbReference type="ChEBI" id="CHEBI:83898"/>
        <dbReference type="ChEBI" id="CHEBI:83900"/>
        <dbReference type="ChEBI" id="CHEBI:456216"/>
        <dbReference type="EC" id="6.3.2.9"/>
    </reaction>
</comment>
<feature type="domain" description="Mur ligase C-terminal" evidence="9">
    <location>
        <begin position="329"/>
        <end position="443"/>
    </location>
</feature>
<evidence type="ECO:0000256" key="3">
    <source>
        <dbReference type="ARBA" id="ARBA00022490"/>
    </source>
</evidence>
<dbReference type="EC" id="6.3.2.9" evidence="7 8"/>
<dbReference type="HAMAP" id="MF_00639">
    <property type="entry name" value="MurD"/>
    <property type="match status" value="1"/>
</dbReference>
<keyword evidence="5 7" id="KW-0547">Nucleotide-binding</keyword>
<comment type="subcellular location">
    <subcellularLocation>
        <location evidence="1 7 8">Cytoplasm</location>
    </subcellularLocation>
</comment>
<dbReference type="Pfam" id="PF08245">
    <property type="entry name" value="Mur_ligase_M"/>
    <property type="match status" value="1"/>
</dbReference>
<comment type="similarity">
    <text evidence="7">Belongs to the MurCDEF family.</text>
</comment>
<evidence type="ECO:0000259" key="9">
    <source>
        <dbReference type="Pfam" id="PF02875"/>
    </source>
</evidence>
<keyword evidence="3 7" id="KW-0963">Cytoplasm</keyword>
<comment type="function">
    <text evidence="7 8">Cell wall formation. Catalyzes the addition of glutamate to the nucleotide precursor UDP-N-acetylmuramoyl-L-alanine (UMA).</text>
</comment>
<dbReference type="SUPFAM" id="SSF53244">
    <property type="entry name" value="MurD-like peptide ligases, peptide-binding domain"/>
    <property type="match status" value="1"/>
</dbReference>
<feature type="binding site" evidence="7">
    <location>
        <begin position="125"/>
        <end position="131"/>
    </location>
    <ligand>
        <name>ATP</name>
        <dbReference type="ChEBI" id="CHEBI:30616"/>
    </ligand>
</feature>
<dbReference type="Proteomes" id="UP001055025">
    <property type="component" value="Unassembled WGS sequence"/>
</dbReference>
<evidence type="ECO:0000256" key="1">
    <source>
        <dbReference type="ARBA" id="ARBA00004496"/>
    </source>
</evidence>
<dbReference type="Gene3D" id="3.40.1190.10">
    <property type="entry name" value="Mur-like, catalytic domain"/>
    <property type="match status" value="1"/>
</dbReference>
<dbReference type="PANTHER" id="PTHR43692:SF1">
    <property type="entry name" value="UDP-N-ACETYLMURAMOYLALANINE--D-GLUTAMATE LIGASE"/>
    <property type="match status" value="1"/>
</dbReference>
<keyword evidence="7 8" id="KW-0133">Cell shape</keyword>
<dbReference type="PANTHER" id="PTHR43692">
    <property type="entry name" value="UDP-N-ACETYLMURAMOYLALANINE--D-GLUTAMATE LIGASE"/>
    <property type="match status" value="1"/>
</dbReference>
<evidence type="ECO:0000313" key="12">
    <source>
        <dbReference type="Proteomes" id="UP001055025"/>
    </source>
</evidence>
<dbReference type="Gene3D" id="3.90.190.20">
    <property type="entry name" value="Mur ligase, C-terminal domain"/>
    <property type="match status" value="1"/>
</dbReference>
<accession>A0AAV5B3W8</accession>
<keyword evidence="12" id="KW-1185">Reference proteome</keyword>
<gene>
    <name evidence="7 11" type="primary">murD</name>
    <name evidence="11" type="ORF">ATOP_11560</name>
</gene>
<keyword evidence="7 8" id="KW-0573">Peptidoglycan synthesis</keyword>
<evidence type="ECO:0000259" key="10">
    <source>
        <dbReference type="Pfam" id="PF08245"/>
    </source>
</evidence>
<dbReference type="GO" id="GO:0008764">
    <property type="term" value="F:UDP-N-acetylmuramoylalanine-D-glutamate ligase activity"/>
    <property type="evidence" value="ECO:0007669"/>
    <property type="project" value="UniProtKB-UniRule"/>
</dbReference>
<dbReference type="InterPro" id="IPR004101">
    <property type="entry name" value="Mur_ligase_C"/>
</dbReference>
<dbReference type="GO" id="GO:0005737">
    <property type="term" value="C:cytoplasm"/>
    <property type="evidence" value="ECO:0007669"/>
    <property type="project" value="UniProtKB-SubCell"/>
</dbReference>
<dbReference type="AlphaFoldDB" id="A0AAV5B3W8"/>
<dbReference type="SUPFAM" id="SSF53623">
    <property type="entry name" value="MurD-like peptide ligases, catalytic domain"/>
    <property type="match status" value="1"/>
</dbReference>
<protein>
    <recommendedName>
        <fullName evidence="7 8">UDP-N-acetylmuramoylalanine--D-glutamate ligase</fullName>
        <ecNumber evidence="7 8">6.3.2.9</ecNumber>
    </recommendedName>
    <alternativeName>
        <fullName evidence="7">D-glutamic acid-adding enzyme</fullName>
    </alternativeName>
    <alternativeName>
        <fullName evidence="7">UDP-N-acetylmuramoyl-L-alanyl-D-glutamate synthetase</fullName>
    </alternativeName>
</protein>
<dbReference type="InterPro" id="IPR005762">
    <property type="entry name" value="MurD"/>
</dbReference>
<comment type="pathway">
    <text evidence="2 7 8">Cell wall biogenesis; peptidoglycan biosynthesis.</text>
</comment>
<dbReference type="GO" id="GO:0071555">
    <property type="term" value="P:cell wall organization"/>
    <property type="evidence" value="ECO:0007669"/>
    <property type="project" value="UniProtKB-KW"/>
</dbReference>
<dbReference type="EMBL" id="BQKC01000001">
    <property type="protein sequence ID" value="GJM55501.1"/>
    <property type="molecule type" value="Genomic_DNA"/>
</dbReference>
<comment type="caution">
    <text evidence="11">The sequence shown here is derived from an EMBL/GenBank/DDBJ whole genome shotgun (WGS) entry which is preliminary data.</text>
</comment>